<feature type="region of interest" description="Disordered" evidence="1">
    <location>
        <begin position="30"/>
        <end position="69"/>
    </location>
</feature>
<gene>
    <name evidence="2" type="ORF">FSB_LOCUS3503</name>
</gene>
<evidence type="ECO:0000313" key="2">
    <source>
        <dbReference type="EMBL" id="SPC75621.1"/>
    </source>
</evidence>
<organism evidence="2">
    <name type="scientific">Fagus sylvatica</name>
    <name type="common">Beechnut</name>
    <dbReference type="NCBI Taxonomy" id="28930"/>
    <lineage>
        <taxon>Eukaryota</taxon>
        <taxon>Viridiplantae</taxon>
        <taxon>Streptophyta</taxon>
        <taxon>Embryophyta</taxon>
        <taxon>Tracheophyta</taxon>
        <taxon>Spermatophyta</taxon>
        <taxon>Magnoliopsida</taxon>
        <taxon>eudicotyledons</taxon>
        <taxon>Gunneridae</taxon>
        <taxon>Pentapetalae</taxon>
        <taxon>rosids</taxon>
        <taxon>fabids</taxon>
        <taxon>Fagales</taxon>
        <taxon>Fagaceae</taxon>
        <taxon>Fagus</taxon>
    </lineage>
</organism>
<feature type="compositionally biased region" description="Basic and acidic residues" evidence="1">
    <location>
        <begin position="37"/>
        <end position="48"/>
    </location>
</feature>
<protein>
    <submittedName>
        <fullName evidence="2">Uncharacterized protein</fullName>
    </submittedName>
</protein>
<sequence length="69" mass="7522">MASVVLMLNSYSITLARPSQLAFFMDSNIESNTSSQGEHDPRVTKPDQSKGNLVKTSINEASITELSPH</sequence>
<reference evidence="2" key="1">
    <citation type="submission" date="2018-02" db="EMBL/GenBank/DDBJ databases">
        <authorList>
            <person name="Cohen D.B."/>
            <person name="Kent A.D."/>
        </authorList>
    </citation>
    <scope>NUCLEOTIDE SEQUENCE</scope>
</reference>
<name>A0A2N9ELN5_FAGSY</name>
<dbReference type="AlphaFoldDB" id="A0A2N9ELN5"/>
<evidence type="ECO:0000256" key="1">
    <source>
        <dbReference type="SAM" id="MobiDB-lite"/>
    </source>
</evidence>
<proteinExistence type="predicted"/>
<accession>A0A2N9ELN5</accession>
<feature type="compositionally biased region" description="Polar residues" evidence="1">
    <location>
        <begin position="49"/>
        <end position="69"/>
    </location>
</feature>
<dbReference type="EMBL" id="OIVN01000170">
    <property type="protein sequence ID" value="SPC75621.1"/>
    <property type="molecule type" value="Genomic_DNA"/>
</dbReference>